<dbReference type="PANTHER" id="PTHR40031">
    <property type="entry name" value="HYPOTHETICAL MEMBRANE SPANNING PROTEIN"/>
    <property type="match status" value="1"/>
</dbReference>
<dbReference type="STRING" id="254161.SAMN05216256_101250"/>
<keyword evidence="1" id="KW-0812">Transmembrane</keyword>
<dbReference type="PANTHER" id="PTHR40031:SF1">
    <property type="entry name" value="MEMBRANE-BOUND METAL-DEPENDENT HYDROLASE"/>
    <property type="match status" value="1"/>
</dbReference>
<dbReference type="InterPro" id="IPR007404">
    <property type="entry name" value="YdjM-like"/>
</dbReference>
<keyword evidence="1" id="KW-1133">Transmembrane helix</keyword>
<sequence length="354" mass="39153">MDSVTQLVLGASIQGAMLGRWQGRKALVFGAALATLPDMDVLIDYGDAVADMTYHRGFSHSLFVLTALAAVLTWLIRKRWPDASYSGRRLFITLALVLCTHPLLDSFTTYGTQLFWPLTTPPVAISSIFIIDPLYTVPLLLATLVALVIGLGRSGRRWQYAALALSSLYLGSTLVGKTMAEHRLQAALEAQHLQPDSVFSTPTPFNTLLWRVMAVDGDTYYEGLTGWLDHEPMSLTALPRQSEAAAQALADSPQNERLRWFTGDRLRYDLIDGQWVATDLRLGMSGYHPFRFALATADEDGETQLIEYTEQWPARRPDASVLRLLMARALDAATPLSLAELAQPLGEPAPHQRQ</sequence>
<dbReference type="RefSeq" id="WP_083724376.1">
    <property type="nucleotide sequence ID" value="NZ_FOUD01000001.1"/>
</dbReference>
<proteinExistence type="predicted"/>
<dbReference type="GO" id="GO:0016787">
    <property type="term" value="F:hydrolase activity"/>
    <property type="evidence" value="ECO:0007669"/>
    <property type="project" value="UniProtKB-KW"/>
</dbReference>
<keyword evidence="1" id="KW-0472">Membrane</keyword>
<protein>
    <submittedName>
        <fullName evidence="2">Hydrolase</fullName>
    </submittedName>
</protein>
<evidence type="ECO:0000313" key="3">
    <source>
        <dbReference type="Proteomes" id="UP000242847"/>
    </source>
</evidence>
<evidence type="ECO:0000256" key="1">
    <source>
        <dbReference type="SAM" id="Phobius"/>
    </source>
</evidence>
<dbReference type="InterPro" id="IPR053170">
    <property type="entry name" value="Transcription_regulator"/>
</dbReference>
<name>A0A1S8DIV4_9GAMM</name>
<feature type="transmembrane region" description="Helical" evidence="1">
    <location>
        <begin position="57"/>
        <end position="76"/>
    </location>
</feature>
<organism evidence="2 3">
    <name type="scientific">Halopseudomonas pachastrellae</name>
    <dbReference type="NCBI Taxonomy" id="254161"/>
    <lineage>
        <taxon>Bacteria</taxon>
        <taxon>Pseudomonadati</taxon>
        <taxon>Pseudomonadota</taxon>
        <taxon>Gammaproteobacteria</taxon>
        <taxon>Pseudomonadales</taxon>
        <taxon>Pseudomonadaceae</taxon>
        <taxon>Halopseudomonas</taxon>
    </lineage>
</organism>
<dbReference type="AlphaFoldDB" id="A0A1S8DIV4"/>
<feature type="transmembrane region" description="Helical" evidence="1">
    <location>
        <begin position="26"/>
        <end position="45"/>
    </location>
</feature>
<dbReference type="Pfam" id="PF04307">
    <property type="entry name" value="YdjM"/>
    <property type="match status" value="1"/>
</dbReference>
<feature type="transmembrane region" description="Helical" evidence="1">
    <location>
        <begin position="124"/>
        <end position="151"/>
    </location>
</feature>
<accession>A0A1S8DIV4</accession>
<keyword evidence="3" id="KW-1185">Reference proteome</keyword>
<dbReference type="EMBL" id="MUBC01000004">
    <property type="protein sequence ID" value="ONM45323.1"/>
    <property type="molecule type" value="Genomic_DNA"/>
</dbReference>
<evidence type="ECO:0000313" key="2">
    <source>
        <dbReference type="EMBL" id="ONM45323.1"/>
    </source>
</evidence>
<comment type="caution">
    <text evidence="2">The sequence shown here is derived from an EMBL/GenBank/DDBJ whole genome shotgun (WGS) entry which is preliminary data.</text>
</comment>
<keyword evidence="2" id="KW-0378">Hydrolase</keyword>
<dbReference type="Proteomes" id="UP000242847">
    <property type="component" value="Unassembled WGS sequence"/>
</dbReference>
<feature type="transmembrane region" description="Helical" evidence="1">
    <location>
        <begin position="88"/>
        <end position="104"/>
    </location>
</feature>
<dbReference type="OrthoDB" id="9781927at2"/>
<gene>
    <name evidence="2" type="ORF">BXT89_02555</name>
</gene>
<reference evidence="2 3" key="1">
    <citation type="submission" date="2017-01" db="EMBL/GenBank/DDBJ databases">
        <title>Draft genome sequence of Pseudomonas pachastrellae type strain CCUG 46540T from a deep sea.</title>
        <authorList>
            <person name="Gomila M."/>
            <person name="Mulet M."/>
            <person name="Lalucat J."/>
            <person name="Garcia-Valdes E."/>
        </authorList>
    </citation>
    <scope>NUCLEOTIDE SEQUENCE [LARGE SCALE GENOMIC DNA]</scope>
    <source>
        <strain evidence="2 3">CCUG 46540</strain>
    </source>
</reference>